<proteinExistence type="predicted"/>
<feature type="region of interest" description="Disordered" evidence="1">
    <location>
        <begin position="1"/>
        <end position="48"/>
    </location>
</feature>
<dbReference type="OrthoDB" id="10367207at2759"/>
<evidence type="ECO:0000313" key="2">
    <source>
        <dbReference type="EMBL" id="KJR85169.1"/>
    </source>
</evidence>
<dbReference type="Proteomes" id="UP000033710">
    <property type="component" value="Unassembled WGS sequence"/>
</dbReference>
<accession>A0A0F2M7W8</accession>
<reference evidence="2 3" key="2">
    <citation type="journal article" date="2015" name="Eukaryot. Cell">
        <title>Asexual propagation of a virulent clone complex in a human and feline outbreak of sporotrichosis.</title>
        <authorList>
            <person name="Teixeira Mde M."/>
            <person name="Rodrigues A.M."/>
            <person name="Tsui C.K."/>
            <person name="de Almeida L.G."/>
            <person name="Van Diepeningen A.D."/>
            <person name="van den Ende B.G."/>
            <person name="Fernandes G.F."/>
            <person name="Kano R."/>
            <person name="Hamelin R.C."/>
            <person name="Lopes-Bezerra L.M."/>
            <person name="Vasconcelos A.T."/>
            <person name="de Hoog S."/>
            <person name="de Camargo Z.P."/>
            <person name="Felipe M.S."/>
        </authorList>
    </citation>
    <scope>NUCLEOTIDE SEQUENCE [LARGE SCALE GENOMIC DNA]</scope>
    <source>
        <strain evidence="2 3">1099-18</strain>
    </source>
</reference>
<reference evidence="2 3" key="1">
    <citation type="journal article" date="2014" name="BMC Genomics">
        <title>Comparative genomics of the major fungal agents of human and animal Sporotrichosis: Sporothrix schenckii and Sporothrix brasiliensis.</title>
        <authorList>
            <person name="Teixeira M.M."/>
            <person name="de Almeida L.G."/>
            <person name="Kubitschek-Barreira P."/>
            <person name="Alves F.L."/>
            <person name="Kioshima E.S."/>
            <person name="Abadio A.K."/>
            <person name="Fernandes L."/>
            <person name="Derengowski L.S."/>
            <person name="Ferreira K.S."/>
            <person name="Souza R.C."/>
            <person name="Ruiz J.C."/>
            <person name="de Andrade N.C."/>
            <person name="Paes H.C."/>
            <person name="Nicola A.M."/>
            <person name="Albuquerque P."/>
            <person name="Gerber A.L."/>
            <person name="Martins V.P."/>
            <person name="Peconick L.D."/>
            <person name="Neto A.V."/>
            <person name="Chaucanez C.B."/>
            <person name="Silva P.A."/>
            <person name="Cunha O.L."/>
            <person name="de Oliveira F.F."/>
            <person name="dos Santos T.C."/>
            <person name="Barros A.L."/>
            <person name="Soares M.A."/>
            <person name="de Oliveira L.M."/>
            <person name="Marini M.M."/>
            <person name="Villalobos-Duno H."/>
            <person name="Cunha M.M."/>
            <person name="de Hoog S."/>
            <person name="da Silveira J.F."/>
            <person name="Henrissat B."/>
            <person name="Nino-Vega G.A."/>
            <person name="Cisalpino P.S."/>
            <person name="Mora-Montes H.M."/>
            <person name="Almeida S.R."/>
            <person name="Stajich J.E."/>
            <person name="Lopes-Bezerra L.M."/>
            <person name="Vasconcelos A.T."/>
            <person name="Felipe M.S."/>
        </authorList>
    </citation>
    <scope>NUCLEOTIDE SEQUENCE [LARGE SCALE GENOMIC DNA]</scope>
    <source>
        <strain evidence="2 3">1099-18</strain>
    </source>
</reference>
<sequence length="76" mass="8389">MQHPRRKALPETSPGSATEVPDVTGRVRRQREEDPHCGRQANFKPAQRPDRHVLRLLVLPSTGLAYGLAGHGQDTA</sequence>
<dbReference type="AlphaFoldDB" id="A0A0F2M7W8"/>
<comment type="caution">
    <text evidence="2">The sequence shown here is derived from an EMBL/GenBank/DDBJ whole genome shotgun (WGS) entry which is preliminary data.</text>
</comment>
<dbReference type="RefSeq" id="XP_016587845.1">
    <property type="nucleotide sequence ID" value="XM_016736745.1"/>
</dbReference>
<organism evidence="2 3">
    <name type="scientific">Sporothrix schenckii 1099-18</name>
    <dbReference type="NCBI Taxonomy" id="1397361"/>
    <lineage>
        <taxon>Eukaryota</taxon>
        <taxon>Fungi</taxon>
        <taxon>Dikarya</taxon>
        <taxon>Ascomycota</taxon>
        <taxon>Pezizomycotina</taxon>
        <taxon>Sordariomycetes</taxon>
        <taxon>Sordariomycetidae</taxon>
        <taxon>Ophiostomatales</taxon>
        <taxon>Ophiostomataceae</taxon>
        <taxon>Sporothrix</taxon>
    </lineage>
</organism>
<dbReference type="EMBL" id="AXCR01000007">
    <property type="protein sequence ID" value="KJR85169.1"/>
    <property type="molecule type" value="Genomic_DNA"/>
</dbReference>
<name>A0A0F2M7W8_SPOSC</name>
<evidence type="ECO:0000313" key="3">
    <source>
        <dbReference type="Proteomes" id="UP000033710"/>
    </source>
</evidence>
<protein>
    <submittedName>
        <fullName evidence="2">Uncharacterized protein</fullName>
    </submittedName>
</protein>
<evidence type="ECO:0000256" key="1">
    <source>
        <dbReference type="SAM" id="MobiDB-lite"/>
    </source>
</evidence>
<gene>
    <name evidence="2" type="ORF">SPSK_10197</name>
</gene>
<dbReference type="GeneID" id="27672022"/>
<dbReference type="VEuPathDB" id="FungiDB:SPSK_10197"/>
<dbReference type="KEGG" id="ssck:SPSK_10197"/>